<accession>A0A2V2ZFI6</accession>
<gene>
    <name evidence="1" type="ORF">DFO73_12418</name>
</gene>
<dbReference type="EMBL" id="QGTW01000024">
    <property type="protein sequence ID" value="PWW17616.1"/>
    <property type="molecule type" value="Genomic_DNA"/>
</dbReference>
<proteinExistence type="predicted"/>
<comment type="caution">
    <text evidence="1">The sequence shown here is derived from an EMBL/GenBank/DDBJ whole genome shotgun (WGS) entry which is preliminary data.</text>
</comment>
<reference evidence="1 2" key="1">
    <citation type="submission" date="2018-05" db="EMBL/GenBank/DDBJ databases">
        <title>Freshwater and sediment microbial communities from various areas in North America, analyzing microbe dynamics in response to fracking.</title>
        <authorList>
            <person name="Lamendella R."/>
        </authorList>
    </citation>
    <scope>NUCLEOTIDE SEQUENCE [LARGE SCALE GENOMIC DNA]</scope>
    <source>
        <strain evidence="1 2">15_TX</strain>
    </source>
</reference>
<evidence type="ECO:0000313" key="1">
    <source>
        <dbReference type="EMBL" id="PWW17616.1"/>
    </source>
</evidence>
<evidence type="ECO:0000313" key="2">
    <source>
        <dbReference type="Proteomes" id="UP000247150"/>
    </source>
</evidence>
<organism evidence="1 2">
    <name type="scientific">Cytobacillus oceanisediminis</name>
    <dbReference type="NCBI Taxonomy" id="665099"/>
    <lineage>
        <taxon>Bacteria</taxon>
        <taxon>Bacillati</taxon>
        <taxon>Bacillota</taxon>
        <taxon>Bacilli</taxon>
        <taxon>Bacillales</taxon>
        <taxon>Bacillaceae</taxon>
        <taxon>Cytobacillus</taxon>
    </lineage>
</organism>
<dbReference type="AlphaFoldDB" id="A0A2V2ZFI6"/>
<dbReference type="Proteomes" id="UP000247150">
    <property type="component" value="Unassembled WGS sequence"/>
</dbReference>
<sequence>MRCQLTMINTKPTPKHIENIKKYKKFLEKWDMWDFAYFDGSEYYFLNQYRTSIKGISGYLILNSQGSAVPFSQAKEYFRYLINYNTMLAQTISDILPQMKKNMSPFQERVQLLSKYRGAFNNLTTIEAASADRIINETNKTLEMPSLLNDIYYSIGDYQRKIMEEKGYFDLEILKKIRSTFNKYREVMYKYGIRERDLMKDYDTVVDCLDKLGAQIPVQDKRNIKKLLIAAKQSNQGALEKSMREFELDEDGNEITIDPTRLSESLEEKFEKEGSKYFNEKMVTKLRNPK</sequence>
<name>A0A2V2ZFI6_9BACI</name>
<protein>
    <submittedName>
        <fullName evidence="1">Uncharacterized protein</fullName>
    </submittedName>
</protein>